<sequence length="169" mass="18241">MELVLKTTNVKTGFNVSIISVNANQTTHRCQPISASSLSTKIYIHCYTVSFLAVYVPSCNNSLDCSDPWHAQCSNKKCICTTNHIAINNVTCYPILGGYCWLQRQCLTVNSDGYSNAGTGGTGGNFTHFMRMRTVKLPFLSAGSATSAASACVRVATVIYSLTISDGYL</sequence>
<evidence type="ECO:0008006" key="3">
    <source>
        <dbReference type="Google" id="ProtNLM"/>
    </source>
</evidence>
<dbReference type="OrthoDB" id="504708at2759"/>
<dbReference type="EMBL" id="CAJNRD030001116">
    <property type="protein sequence ID" value="CAG5075736.1"/>
    <property type="molecule type" value="Genomic_DNA"/>
</dbReference>
<dbReference type="Proteomes" id="UP000786811">
    <property type="component" value="Unassembled WGS sequence"/>
</dbReference>
<keyword evidence="2" id="KW-1185">Reference proteome</keyword>
<comment type="caution">
    <text evidence="1">The sequence shown here is derived from an EMBL/GenBank/DDBJ whole genome shotgun (WGS) entry which is preliminary data.</text>
</comment>
<reference evidence="1" key="1">
    <citation type="submission" date="2021-04" db="EMBL/GenBank/DDBJ databases">
        <authorList>
            <person name="Chebbi M.A.C M."/>
        </authorList>
    </citation>
    <scope>NUCLEOTIDE SEQUENCE</scope>
</reference>
<gene>
    <name evidence="1" type="ORF">HICCMSTLAB_LOCUS1835</name>
</gene>
<organism evidence="1 2">
    <name type="scientific">Cotesia congregata</name>
    <name type="common">Parasitoid wasp</name>
    <name type="synonym">Apanteles congregatus</name>
    <dbReference type="NCBI Taxonomy" id="51543"/>
    <lineage>
        <taxon>Eukaryota</taxon>
        <taxon>Metazoa</taxon>
        <taxon>Ecdysozoa</taxon>
        <taxon>Arthropoda</taxon>
        <taxon>Hexapoda</taxon>
        <taxon>Insecta</taxon>
        <taxon>Pterygota</taxon>
        <taxon>Neoptera</taxon>
        <taxon>Endopterygota</taxon>
        <taxon>Hymenoptera</taxon>
        <taxon>Apocrita</taxon>
        <taxon>Ichneumonoidea</taxon>
        <taxon>Braconidae</taxon>
        <taxon>Microgastrinae</taxon>
        <taxon>Cotesia</taxon>
    </lineage>
</organism>
<name>A0A8J2E796_COTCN</name>
<proteinExistence type="predicted"/>
<protein>
    <recommendedName>
        <fullName evidence="3">EB domain-containing protein</fullName>
    </recommendedName>
</protein>
<accession>A0A8J2E796</accession>
<dbReference type="AlphaFoldDB" id="A0A8J2E796"/>
<evidence type="ECO:0000313" key="1">
    <source>
        <dbReference type="EMBL" id="CAG5075736.1"/>
    </source>
</evidence>
<evidence type="ECO:0000313" key="2">
    <source>
        <dbReference type="Proteomes" id="UP000786811"/>
    </source>
</evidence>